<evidence type="ECO:0000313" key="1">
    <source>
        <dbReference type="EMBL" id="SVA26303.1"/>
    </source>
</evidence>
<dbReference type="SUPFAM" id="SSF51569">
    <property type="entry name" value="Aldolase"/>
    <property type="match status" value="1"/>
</dbReference>
<dbReference type="InterPro" id="IPR002220">
    <property type="entry name" value="DapA-like"/>
</dbReference>
<dbReference type="CDD" id="cd00408">
    <property type="entry name" value="DHDPS-like"/>
    <property type="match status" value="1"/>
</dbReference>
<dbReference type="PIRSF" id="PIRSF001365">
    <property type="entry name" value="DHDPS"/>
    <property type="match status" value="1"/>
</dbReference>
<gene>
    <name evidence="1" type="ORF">METZ01_LOCUS79157</name>
</gene>
<dbReference type="GO" id="GO:0005829">
    <property type="term" value="C:cytosol"/>
    <property type="evidence" value="ECO:0007669"/>
    <property type="project" value="TreeGrafter"/>
</dbReference>
<dbReference type="EMBL" id="UINC01006234">
    <property type="protein sequence ID" value="SVA26303.1"/>
    <property type="molecule type" value="Genomic_DNA"/>
</dbReference>
<dbReference type="Pfam" id="PF00701">
    <property type="entry name" value="DHDPS"/>
    <property type="match status" value="1"/>
</dbReference>
<dbReference type="InterPro" id="IPR013785">
    <property type="entry name" value="Aldolase_TIM"/>
</dbReference>
<name>A0A381UHU8_9ZZZZ</name>
<dbReference type="Gene3D" id="3.20.20.70">
    <property type="entry name" value="Aldolase class I"/>
    <property type="match status" value="1"/>
</dbReference>
<dbReference type="SMART" id="SM01130">
    <property type="entry name" value="DHDPS"/>
    <property type="match status" value="1"/>
</dbReference>
<dbReference type="PRINTS" id="PR00146">
    <property type="entry name" value="DHPICSNTHASE"/>
</dbReference>
<accession>A0A381UHU8</accession>
<dbReference type="PANTHER" id="PTHR42849">
    <property type="entry name" value="N-ACETYLNEURAMINATE LYASE"/>
    <property type="match status" value="1"/>
</dbReference>
<protein>
    <recommendedName>
        <fullName evidence="2">Dihydrodipicolinate synthase</fullName>
    </recommendedName>
</protein>
<proteinExistence type="predicted"/>
<dbReference type="GO" id="GO:0019262">
    <property type="term" value="P:N-acetylneuraminate catabolic process"/>
    <property type="evidence" value="ECO:0007669"/>
    <property type="project" value="TreeGrafter"/>
</dbReference>
<dbReference type="PANTHER" id="PTHR42849:SF1">
    <property type="entry name" value="N-ACETYLNEURAMINATE LYASE"/>
    <property type="match status" value="1"/>
</dbReference>
<organism evidence="1">
    <name type="scientific">marine metagenome</name>
    <dbReference type="NCBI Taxonomy" id="408172"/>
    <lineage>
        <taxon>unclassified sequences</taxon>
        <taxon>metagenomes</taxon>
        <taxon>ecological metagenomes</taxon>
    </lineage>
</organism>
<reference evidence="1" key="1">
    <citation type="submission" date="2018-05" db="EMBL/GenBank/DDBJ databases">
        <authorList>
            <person name="Lanie J.A."/>
            <person name="Ng W.-L."/>
            <person name="Kazmierczak K.M."/>
            <person name="Andrzejewski T.M."/>
            <person name="Davidsen T.M."/>
            <person name="Wayne K.J."/>
            <person name="Tettelin H."/>
            <person name="Glass J.I."/>
            <person name="Rusch D."/>
            <person name="Podicherti R."/>
            <person name="Tsui H.-C.T."/>
            <person name="Winkler M.E."/>
        </authorList>
    </citation>
    <scope>NUCLEOTIDE SEQUENCE</scope>
</reference>
<dbReference type="AlphaFoldDB" id="A0A381UHU8"/>
<dbReference type="GO" id="GO:0008747">
    <property type="term" value="F:N-acetylneuraminate lyase activity"/>
    <property type="evidence" value="ECO:0007669"/>
    <property type="project" value="TreeGrafter"/>
</dbReference>
<evidence type="ECO:0008006" key="2">
    <source>
        <dbReference type="Google" id="ProtNLM"/>
    </source>
</evidence>
<sequence>MDYEQLKKDLEGLYITIPTLFHDEDLSINEDGIRTHIRFLKKNGINKENAVLLAGGAAGDFSTMSFEERIRVASIVIDEAGSIPVAMGAQTTSTQELVRLSKEADRLGASFIQVSCPFYFNHTEDDFFDHINEASKASNVGMIIYNTFWTSAEVSFGLVKRLTKIPQVIGLKWATTRSVAMEFEDVVHSFAGKFCFIDNDLLFPISHMLGARAFEVHLCNHWPEWGVKLLKTLESGNYKQVEMDMVEEAKPFYKLWKKIEMEFTRGDGFLDKLCMELVGLPSSRCRPPTRDIRERYRQEAKQMLIESGTPRV</sequence>